<dbReference type="Gene3D" id="1.20.1600.10">
    <property type="entry name" value="Outer membrane efflux proteins (OEP)"/>
    <property type="match status" value="1"/>
</dbReference>
<dbReference type="EMBL" id="JADOEL010000004">
    <property type="protein sequence ID" value="MBF8177533.1"/>
    <property type="molecule type" value="Genomic_DNA"/>
</dbReference>
<accession>A0ABS0ERR1</accession>
<dbReference type="RefSeq" id="WP_195875165.1">
    <property type="nucleotide sequence ID" value="NZ_JADOEL010000004.1"/>
</dbReference>
<feature type="chain" id="PRO_5046114113" evidence="2">
    <location>
        <begin position="23"/>
        <end position="414"/>
    </location>
</feature>
<reference evidence="3 4" key="1">
    <citation type="submission" date="2020-11" db="EMBL/GenBank/DDBJ databases">
        <title>WGS of Herminiimonas contaminans strain Marseille-Q4544 isolated from planarians Schmidtea mediterranea.</title>
        <authorList>
            <person name="Kangale L."/>
        </authorList>
    </citation>
    <scope>NUCLEOTIDE SEQUENCE [LARGE SCALE GENOMIC DNA]</scope>
    <source>
        <strain evidence="3 4">Marseille-Q4544</strain>
    </source>
</reference>
<dbReference type="SUPFAM" id="SSF56954">
    <property type="entry name" value="Outer membrane efflux proteins (OEP)"/>
    <property type="match status" value="1"/>
</dbReference>
<evidence type="ECO:0000313" key="3">
    <source>
        <dbReference type="EMBL" id="MBF8177533.1"/>
    </source>
</evidence>
<gene>
    <name evidence="3" type="ORF">IXC47_07560</name>
</gene>
<protein>
    <submittedName>
        <fullName evidence="3">TolC family protein</fullName>
    </submittedName>
</protein>
<dbReference type="InterPro" id="IPR010131">
    <property type="entry name" value="MdtP/NodT-like"/>
</dbReference>
<keyword evidence="2" id="KW-0732">Signal</keyword>
<dbReference type="PANTHER" id="PTHR30203:SF24">
    <property type="entry name" value="BLR4935 PROTEIN"/>
    <property type="match status" value="1"/>
</dbReference>
<name>A0ABS0ERR1_9BURK</name>
<evidence type="ECO:0000256" key="1">
    <source>
        <dbReference type="ARBA" id="ARBA00007613"/>
    </source>
</evidence>
<keyword evidence="4" id="KW-1185">Reference proteome</keyword>
<evidence type="ECO:0000256" key="2">
    <source>
        <dbReference type="SAM" id="SignalP"/>
    </source>
</evidence>
<proteinExistence type="inferred from homology"/>
<sequence length="414" mass="45173">MKPITLLITSVWLAGMWSPAIAAPPYTLDQLLALAMQGNKGVQAAAAGVEAARAGVTTASAFPNPEVEYTSGRVSARVPGAATGNGQTISVTQRLDLPSQRFLRQEVARKTVSATIAGQDVYSAELVAKVKLGYYETLRRQAEFEAAQEDLAVTQQLYDRAQVRVDVGEAPRYEAIRVSTELLNAQKNSHSSLLRANQAKSSLRQHVGDILPSTFAITGAMGNVPHLAPLNTLRQTMLSNNPELAQYRLELQRASTAVDYQRSLRLPSVALKAVSNRDPEVRDTQFGVVMSIPLWDQNRGPINEASASAMRVRYLLEAREFELTQQLDSAYQQSQIAASQVEALESGIVRQAESALRIAEAAYRYGERGIIDYLDAQRALRTARNDLIAAQFDLHVAAIEIERLLATSSTGNKP</sequence>
<dbReference type="Proteomes" id="UP000657372">
    <property type="component" value="Unassembled WGS sequence"/>
</dbReference>
<organism evidence="3 4">
    <name type="scientific">Herminiimonas contaminans</name>
    <dbReference type="NCBI Taxonomy" id="1111140"/>
    <lineage>
        <taxon>Bacteria</taxon>
        <taxon>Pseudomonadati</taxon>
        <taxon>Pseudomonadota</taxon>
        <taxon>Betaproteobacteria</taxon>
        <taxon>Burkholderiales</taxon>
        <taxon>Oxalobacteraceae</taxon>
        <taxon>Herminiimonas</taxon>
    </lineage>
</organism>
<dbReference type="Pfam" id="PF02321">
    <property type="entry name" value="OEP"/>
    <property type="match status" value="2"/>
</dbReference>
<dbReference type="InterPro" id="IPR003423">
    <property type="entry name" value="OMP_efflux"/>
</dbReference>
<comment type="caution">
    <text evidence="3">The sequence shown here is derived from an EMBL/GenBank/DDBJ whole genome shotgun (WGS) entry which is preliminary data.</text>
</comment>
<evidence type="ECO:0000313" key="4">
    <source>
        <dbReference type="Proteomes" id="UP000657372"/>
    </source>
</evidence>
<dbReference type="PANTHER" id="PTHR30203">
    <property type="entry name" value="OUTER MEMBRANE CATION EFFLUX PROTEIN"/>
    <property type="match status" value="1"/>
</dbReference>
<feature type="signal peptide" evidence="2">
    <location>
        <begin position="1"/>
        <end position="22"/>
    </location>
</feature>
<comment type="similarity">
    <text evidence="1">Belongs to the outer membrane factor (OMF) (TC 1.B.17) family.</text>
</comment>